<proteinExistence type="predicted"/>
<feature type="domain" description="NTP pyrophosphohydrolase MazG-like" evidence="1">
    <location>
        <begin position="94"/>
        <end position="163"/>
    </location>
</feature>
<dbReference type="Proteomes" id="UP000252726">
    <property type="component" value="Segment"/>
</dbReference>
<organism evidence="2 3">
    <name type="scientific">Escherichia phage Halfdan</name>
    <dbReference type="NCBI Taxonomy" id="2234092"/>
    <lineage>
        <taxon>Viruses</taxon>
        <taxon>Duplodnaviria</taxon>
        <taxon>Heunggongvirae</taxon>
        <taxon>Uroviricota</taxon>
        <taxon>Caudoviricetes</taxon>
        <taxon>Halfdanvirus</taxon>
        <taxon>Halfdanvirus halfdan</taxon>
    </lineage>
</organism>
<dbReference type="GO" id="GO:0016787">
    <property type="term" value="F:hydrolase activity"/>
    <property type="evidence" value="ECO:0007669"/>
    <property type="project" value="UniProtKB-KW"/>
</dbReference>
<dbReference type="KEGG" id="vg:79513892"/>
<dbReference type="GeneID" id="79513892"/>
<dbReference type="Pfam" id="PF03819">
    <property type="entry name" value="MazG"/>
    <property type="match status" value="1"/>
</dbReference>
<keyword evidence="3" id="KW-1185">Reference proteome</keyword>
<dbReference type="RefSeq" id="YP_010731771.1">
    <property type="nucleotide sequence ID" value="NC_072811.1"/>
</dbReference>
<name>A0A2Z5H3E4_9CAUD</name>
<evidence type="ECO:0000313" key="2">
    <source>
        <dbReference type="EMBL" id="AXC34300.1"/>
    </source>
</evidence>
<sequence>MTQPKPFNYQAEAVQTLSASFFGEFVSRAELLGALQAFSIAAARLDEIKKRLFYGRNVEAMPMFVPEESIESSEMPWTSAEETIAHAIIGVGTEAGELADGLIAALINKFGGQPTGFDLVNLGEEGGDVLWYLAALAQGTEISIDGMMRANIAKLRKRYPNKFTAYDANNRDLGGERDILELMQPNLPGITSPDAELKHRIESEKDA</sequence>
<dbReference type="EMBL" id="MH362766">
    <property type="protein sequence ID" value="AXC34300.1"/>
    <property type="molecule type" value="Genomic_DNA"/>
</dbReference>
<dbReference type="InterPro" id="IPR004518">
    <property type="entry name" value="MazG-like_dom"/>
</dbReference>
<evidence type="ECO:0000313" key="3">
    <source>
        <dbReference type="Proteomes" id="UP000252726"/>
    </source>
</evidence>
<evidence type="ECO:0000259" key="1">
    <source>
        <dbReference type="Pfam" id="PF03819"/>
    </source>
</evidence>
<dbReference type="SUPFAM" id="SSF101386">
    <property type="entry name" value="all-alpha NTP pyrophosphatases"/>
    <property type="match status" value="1"/>
</dbReference>
<keyword evidence="2" id="KW-0378">Hydrolase</keyword>
<reference evidence="3" key="1">
    <citation type="submission" date="2018-05" db="EMBL/GenBank/DDBJ databases">
        <title>Exploring Bacteriophages for Innovative Applications.</title>
        <authorList>
            <person name="Olsen N.S."/>
            <person name="Kot W."/>
            <person name="Hansen L.H."/>
        </authorList>
    </citation>
    <scope>NUCLEOTIDE SEQUENCE [LARGE SCALE GENOMIC DNA]</scope>
</reference>
<accession>A0A2Z5H3E4</accession>
<protein>
    <submittedName>
        <fullName evidence="2">Nucleotide pyrophosphohydrolase</fullName>
    </submittedName>
</protein>
<dbReference type="Gene3D" id="1.10.287.1080">
    <property type="entry name" value="MazG-like"/>
    <property type="match status" value="1"/>
</dbReference>